<dbReference type="InterPro" id="IPR000542">
    <property type="entry name" value="Carn_acyl_trans"/>
</dbReference>
<evidence type="ECO:0000313" key="6">
    <source>
        <dbReference type="EMBL" id="KAK4095289.1"/>
    </source>
</evidence>
<dbReference type="Pfam" id="PF06985">
    <property type="entry name" value="HET"/>
    <property type="match status" value="1"/>
</dbReference>
<dbReference type="InterPro" id="IPR010730">
    <property type="entry name" value="HET"/>
</dbReference>
<evidence type="ECO:0000259" key="5">
    <source>
        <dbReference type="Pfam" id="PF06985"/>
    </source>
</evidence>
<evidence type="ECO:0008006" key="8">
    <source>
        <dbReference type="Google" id="ProtNLM"/>
    </source>
</evidence>
<evidence type="ECO:0000256" key="3">
    <source>
        <dbReference type="ARBA" id="ARBA00023315"/>
    </source>
</evidence>
<gene>
    <name evidence="6" type="ORF">Purlil1_85</name>
</gene>
<dbReference type="PANTHER" id="PTHR22589:SF103">
    <property type="entry name" value="CARNITINE O-ACETYL-TRANSFERASE, ISOFORM A-RELATED"/>
    <property type="match status" value="1"/>
</dbReference>
<protein>
    <recommendedName>
        <fullName evidence="8">Heterokaryon incompatibility domain-containing protein</fullName>
    </recommendedName>
</protein>
<dbReference type="Proteomes" id="UP001287286">
    <property type="component" value="Unassembled WGS sequence"/>
</dbReference>
<proteinExistence type="inferred from homology"/>
<sequence>MDPKLAVQQASSPEQANFYHDFERFAANLLAPKFYVKLTSRYQFSDQYNDMWNESWAEYDAFEERRVALGAHRLDFQEPLEDWRRADDKLRREYSPNQVGIFGKVPLYYALHLYIVETSKEDLQVDRLYSWKMAMRDWNRFRELYGSSDKFRAELSPIQKTSFGILDDWWNSRYSPKRDIDAFLASVEELCQRASITPPTSSDFFHEWTCHSHYHTACLELFFREFHAMEWEPHIPRPKLLNLMACRRGAARHAIHMRFSWATYRSLVLRSPTNENEPALPAYVQPVREMDGWKNNIFFQQPPMGDISRDAYALMLDVATDPPRYLWDVKAKQTVRTSDFAKCPDYVCVSHTWGRWTCRPPKLVRVPNVPWEIKANTLYDVLDVPEMLLGLKADYVWLDLFCLPQNDSPEHHAEVANQTAIFRRSKACVAWLNDVEEWKVTAAALDDIGLRYLQNTCNHPDLEVSDEIRQETHRRARAQPELLKPGTSVEPSSWFSSLWTLQETVLCPNLQLCTRTMETLSDGTGTPVSLSTLLTLVDLPKTPSGVRTKQLISVGNTSGSQIPDACLALSRLSHKTQLGWVLRQLTPIDVMINANLRVCKRSRAVAIMSALDVVDWYKECKPDKDGKVSSTGHDDDVLVLETFPLSFIREAASKLGSSFYSALTDVNAYRMEKFDTLTGFGDYQVGSMMPFTKNHGWVSSVYAAAPVSQLRRRDHEAVAGWVIQENSGVRIRYAGILASSEDPLKNEEAPIKALVTTIGREREEGSGRGRMMLKKDPDTDLRSKLRELAGKKSVYYAVVLSDDFGLQFGLLLQTAKIRLPTPGIKRYLCKVGIFWTQSRMDTVPSTKPRACFEVPGLDETHPSNARDQLMGGHTAPPAEWVATFKELQSPGGFGQQLQARLVQHSGEQGENDEVVDMYVRNKWLRWRDWRPRLRNFFSTLPGQDTARRPQADQAARLSLAAYGYELALDAGTVGQDYYNEQALDTTVATLHWLFSSNRTPAPDCDTYNRYPESDHLIAMKRGHAYQVPLRDGNGQVIAYDKLKSIFETISKQAPNDINWVGILTADHRDKWANSRQEVMATSQSNQEFITAVERCLFIVNLEDAAPESATERASVFLLDDNSNRWLDKTLAFIVCANGVSAIWGENTMVDGTTFGGLIKALATDEFDETSNGEVTEPAVTGSDFQHLPCTIPPTLSENVVALRAQYQPSHSGYTLANLKHTDYAATYLRQHKLPPKTVIQLVIQVAIRRLFGFSPLGDVDVISLRPFRGGRTDMIYLMTPAVEAFCAAAEDPSVSAGTKRRLFLEAVQSHARLVTLSTRGKGFRWHLMALLEMLRPGEELPGFYQDEIYKRTTERPVCTSFTEFGLPEMGRCQPRKGDVWVGVQVFDEFVQFTVINGEGKSDEFVERLRRAAEVVRDIITAGTDIE</sequence>
<dbReference type="EMBL" id="JAWRVI010000001">
    <property type="protein sequence ID" value="KAK4095289.1"/>
    <property type="molecule type" value="Genomic_DNA"/>
</dbReference>
<dbReference type="Pfam" id="PF00755">
    <property type="entry name" value="Carn_acyltransf"/>
    <property type="match status" value="1"/>
</dbReference>
<dbReference type="Gene3D" id="3.30.559.10">
    <property type="entry name" value="Chloramphenicol acetyltransferase-like domain"/>
    <property type="match status" value="1"/>
</dbReference>
<dbReference type="SUPFAM" id="SSF52777">
    <property type="entry name" value="CoA-dependent acyltransferases"/>
    <property type="match status" value="2"/>
</dbReference>
<comment type="similarity">
    <text evidence="1">Belongs to the carnitine/choline acetyltransferase family.</text>
</comment>
<reference evidence="6 7" key="1">
    <citation type="journal article" date="2024" name="Microbiol. Resour. Announc.">
        <title>Genome annotations for the ascomycete fungi Trichoderma harzianum, Trichoderma aggressivum, and Purpureocillium lilacinum.</title>
        <authorList>
            <person name="Beijen E.P.W."/>
            <person name="Ohm R.A."/>
        </authorList>
    </citation>
    <scope>NUCLEOTIDE SEQUENCE [LARGE SCALE GENOMIC DNA]</scope>
    <source>
        <strain evidence="6 7">CBS 150709</strain>
    </source>
</reference>
<evidence type="ECO:0000313" key="7">
    <source>
        <dbReference type="Proteomes" id="UP001287286"/>
    </source>
</evidence>
<evidence type="ECO:0000256" key="2">
    <source>
        <dbReference type="ARBA" id="ARBA00022679"/>
    </source>
</evidence>
<evidence type="ECO:0000256" key="1">
    <source>
        <dbReference type="ARBA" id="ARBA00005232"/>
    </source>
</evidence>
<keyword evidence="3" id="KW-0012">Acyltransferase</keyword>
<feature type="domain" description="Heterokaryon incompatibility" evidence="5">
    <location>
        <begin position="346"/>
        <end position="503"/>
    </location>
</feature>
<evidence type="ECO:0000259" key="4">
    <source>
        <dbReference type="Pfam" id="PF00755"/>
    </source>
</evidence>
<dbReference type="InterPro" id="IPR023213">
    <property type="entry name" value="CAT-like_dom_sf"/>
</dbReference>
<dbReference type="InterPro" id="IPR042231">
    <property type="entry name" value="Cho/carn_acyl_trans_2"/>
</dbReference>
<comment type="caution">
    <text evidence="6">The sequence shown here is derived from an EMBL/GenBank/DDBJ whole genome shotgun (WGS) entry which is preliminary data.</text>
</comment>
<dbReference type="InterPro" id="IPR039551">
    <property type="entry name" value="Cho/carn_acyl_trans"/>
</dbReference>
<feature type="domain" description="Choline/carnitine acyltransferase" evidence="4">
    <location>
        <begin position="881"/>
        <end position="1408"/>
    </location>
</feature>
<accession>A0ABR0CGK9</accession>
<organism evidence="6 7">
    <name type="scientific">Purpureocillium lilacinum</name>
    <name type="common">Paecilomyces lilacinus</name>
    <dbReference type="NCBI Taxonomy" id="33203"/>
    <lineage>
        <taxon>Eukaryota</taxon>
        <taxon>Fungi</taxon>
        <taxon>Dikarya</taxon>
        <taxon>Ascomycota</taxon>
        <taxon>Pezizomycotina</taxon>
        <taxon>Sordariomycetes</taxon>
        <taxon>Hypocreomycetidae</taxon>
        <taxon>Hypocreales</taxon>
        <taxon>Ophiocordycipitaceae</taxon>
        <taxon>Purpureocillium</taxon>
    </lineage>
</organism>
<dbReference type="Gene3D" id="3.30.559.70">
    <property type="entry name" value="Choline/Carnitine o-acyltransferase, domain 2"/>
    <property type="match status" value="1"/>
</dbReference>
<dbReference type="PANTHER" id="PTHR22589">
    <property type="entry name" value="CARNITINE O-ACYLTRANSFERASE"/>
    <property type="match status" value="1"/>
</dbReference>
<name>A0ABR0CGK9_PURLI</name>
<keyword evidence="7" id="KW-1185">Reference proteome</keyword>
<keyword evidence="2" id="KW-0808">Transferase</keyword>